<organism evidence="3 4">
    <name type="scientific">Neofusicoccum ribis</name>
    <dbReference type="NCBI Taxonomy" id="45134"/>
    <lineage>
        <taxon>Eukaryota</taxon>
        <taxon>Fungi</taxon>
        <taxon>Dikarya</taxon>
        <taxon>Ascomycota</taxon>
        <taxon>Pezizomycotina</taxon>
        <taxon>Dothideomycetes</taxon>
        <taxon>Dothideomycetes incertae sedis</taxon>
        <taxon>Botryosphaeriales</taxon>
        <taxon>Botryosphaeriaceae</taxon>
        <taxon>Neofusicoccum</taxon>
    </lineage>
</organism>
<proteinExistence type="predicted"/>
<sequence length="437" mass="48064">MARSFLTSTLSSDESLTPPSSSDEGQGLHSPIYHRKKSTPKQRPFSPSSLSSTGNEDCHDDLEHGAWNTNYAVVYLINHLRKSSSKVDDKVTSAARAITLARNYPVPARQWRRYPGLIFPALSDAVFDSKLSDEQGVKVGWKRMDEGVSGRTVLLSQEVKIELNATALRSANRDEIIGTLLHHMIHAYLLVVCGGNDGDLAYCHEEEDRDGWEEGDENNDYDHLAHGHAFAAILWEIRSQAAKGEADGERPLPIGFGHRLPSAFSKFMTDRAAASCASASTQSSKSTGSMSSTSAIKSTKKGSNATTHSPRHPRNCSHCPACVPTISLDASETCRIAASDSDEDGEPEPTAHLFHDIRVYHLASALGFAELAAHSLRRLYVAQPFTYEDPLNLVEAIYFPGTGKMQRSHQLRAWRGSSDGTDFWSGEESKGMRCWRM</sequence>
<reference evidence="3 4" key="1">
    <citation type="submission" date="2024-02" db="EMBL/GenBank/DDBJ databases">
        <title>De novo assembly and annotation of 12 fungi associated with fruit tree decline syndrome in Ontario, Canada.</title>
        <authorList>
            <person name="Sulman M."/>
            <person name="Ellouze W."/>
            <person name="Ilyukhin E."/>
        </authorList>
    </citation>
    <scope>NUCLEOTIDE SEQUENCE [LARGE SCALE GENOMIC DNA]</scope>
    <source>
        <strain evidence="3 4">M1-105</strain>
    </source>
</reference>
<dbReference type="InterPro" id="IPR006640">
    <property type="entry name" value="SprT-like_domain"/>
</dbReference>
<accession>A0ABR3SSU0</accession>
<evidence type="ECO:0000256" key="1">
    <source>
        <dbReference type="SAM" id="MobiDB-lite"/>
    </source>
</evidence>
<feature type="region of interest" description="Disordered" evidence="1">
    <location>
        <begin position="278"/>
        <end position="315"/>
    </location>
</feature>
<evidence type="ECO:0000259" key="2">
    <source>
        <dbReference type="Pfam" id="PF10263"/>
    </source>
</evidence>
<dbReference type="EMBL" id="JAJVDC020000060">
    <property type="protein sequence ID" value="KAL1628657.1"/>
    <property type="molecule type" value="Genomic_DNA"/>
</dbReference>
<keyword evidence="4" id="KW-1185">Reference proteome</keyword>
<feature type="compositionally biased region" description="Low complexity" evidence="1">
    <location>
        <begin position="278"/>
        <end position="303"/>
    </location>
</feature>
<evidence type="ECO:0000313" key="4">
    <source>
        <dbReference type="Proteomes" id="UP001521116"/>
    </source>
</evidence>
<name>A0ABR3SSU0_9PEZI</name>
<feature type="region of interest" description="Disordered" evidence="1">
    <location>
        <begin position="1"/>
        <end position="57"/>
    </location>
</feature>
<dbReference type="Pfam" id="PF10263">
    <property type="entry name" value="SprT-like"/>
    <property type="match status" value="1"/>
</dbReference>
<dbReference type="Proteomes" id="UP001521116">
    <property type="component" value="Unassembled WGS sequence"/>
</dbReference>
<feature type="compositionally biased region" description="Polar residues" evidence="1">
    <location>
        <begin position="45"/>
        <end position="55"/>
    </location>
</feature>
<protein>
    <recommendedName>
        <fullName evidence="2">SprT-like domain-containing protein</fullName>
    </recommendedName>
</protein>
<feature type="domain" description="SprT-like" evidence="2">
    <location>
        <begin position="119"/>
        <end position="194"/>
    </location>
</feature>
<feature type="compositionally biased region" description="Low complexity" evidence="1">
    <location>
        <begin position="1"/>
        <end position="24"/>
    </location>
</feature>
<evidence type="ECO:0000313" key="3">
    <source>
        <dbReference type="EMBL" id="KAL1628657.1"/>
    </source>
</evidence>
<gene>
    <name evidence="3" type="ORF">SLS56_005766</name>
</gene>
<comment type="caution">
    <text evidence="3">The sequence shown here is derived from an EMBL/GenBank/DDBJ whole genome shotgun (WGS) entry which is preliminary data.</text>
</comment>